<gene>
    <name evidence="3" type="ORF">OC25_22220</name>
</gene>
<feature type="coiled-coil region" evidence="1">
    <location>
        <begin position="126"/>
        <end position="164"/>
    </location>
</feature>
<sequence>MKKIIILLLVLATGKIFAHEQKTVNQAEILSKIAVTTIDTAKKMSSQDWKNVENELKKALPKSLVKTMMKQLKSAEAIGKSGNASDQRAIANLIAKGMADHADELDYELEKKEIIDDYKNGDYDSAAEKREARKEMKADLKELKKDYKESLKEKKKEKKVANTQFI</sequence>
<dbReference type="AlphaFoldDB" id="A0A0C1FE41"/>
<evidence type="ECO:0000256" key="2">
    <source>
        <dbReference type="SAM" id="SignalP"/>
    </source>
</evidence>
<accession>A0A0C1FE41</accession>
<reference evidence="3 4" key="1">
    <citation type="submission" date="2014-10" db="EMBL/GenBank/DDBJ databases">
        <title>Pedobacter Kyungheensis.</title>
        <authorList>
            <person name="Anderson B.M."/>
            <person name="Newman J.D."/>
        </authorList>
    </citation>
    <scope>NUCLEOTIDE SEQUENCE [LARGE SCALE GENOMIC DNA]</scope>
    <source>
        <strain evidence="3 4">KACC 16221</strain>
    </source>
</reference>
<feature type="signal peptide" evidence="2">
    <location>
        <begin position="1"/>
        <end position="18"/>
    </location>
</feature>
<evidence type="ECO:0000313" key="4">
    <source>
        <dbReference type="Proteomes" id="UP000031246"/>
    </source>
</evidence>
<dbReference type="EMBL" id="JSYN01000031">
    <property type="protein sequence ID" value="KIA91347.1"/>
    <property type="molecule type" value="Genomic_DNA"/>
</dbReference>
<evidence type="ECO:0000313" key="3">
    <source>
        <dbReference type="EMBL" id="KIA91347.1"/>
    </source>
</evidence>
<keyword evidence="2" id="KW-0732">Signal</keyword>
<protein>
    <submittedName>
        <fullName evidence="3">Uncharacterized protein</fullName>
    </submittedName>
</protein>
<name>A0A0C1FE41_9SPHI</name>
<keyword evidence="4" id="KW-1185">Reference proteome</keyword>
<evidence type="ECO:0000256" key="1">
    <source>
        <dbReference type="SAM" id="Coils"/>
    </source>
</evidence>
<dbReference type="RefSeq" id="WP_039480809.1">
    <property type="nucleotide sequence ID" value="NZ_JSYN01000031.1"/>
</dbReference>
<dbReference type="Proteomes" id="UP000031246">
    <property type="component" value="Unassembled WGS sequence"/>
</dbReference>
<comment type="caution">
    <text evidence="3">The sequence shown here is derived from an EMBL/GenBank/DDBJ whole genome shotgun (WGS) entry which is preliminary data.</text>
</comment>
<dbReference type="OrthoDB" id="9925611at2"/>
<feature type="chain" id="PRO_5002132294" evidence="2">
    <location>
        <begin position="19"/>
        <end position="166"/>
    </location>
</feature>
<organism evidence="3 4">
    <name type="scientific">Pedobacter kyungheensis</name>
    <dbReference type="NCBI Taxonomy" id="1069985"/>
    <lineage>
        <taxon>Bacteria</taxon>
        <taxon>Pseudomonadati</taxon>
        <taxon>Bacteroidota</taxon>
        <taxon>Sphingobacteriia</taxon>
        <taxon>Sphingobacteriales</taxon>
        <taxon>Sphingobacteriaceae</taxon>
        <taxon>Pedobacter</taxon>
    </lineage>
</organism>
<proteinExistence type="predicted"/>
<keyword evidence="1" id="KW-0175">Coiled coil</keyword>